<dbReference type="AlphaFoldDB" id="A0AAW0IM51"/>
<feature type="domain" description="Zinc knuckle CX2CX4HX4C" evidence="1">
    <location>
        <begin position="102"/>
        <end position="145"/>
    </location>
</feature>
<dbReference type="Proteomes" id="UP000237347">
    <property type="component" value="Unassembled WGS sequence"/>
</dbReference>
<dbReference type="EMBL" id="PKMF04001008">
    <property type="protein sequence ID" value="KAK7815409.1"/>
    <property type="molecule type" value="Genomic_DNA"/>
</dbReference>
<proteinExistence type="predicted"/>
<protein>
    <recommendedName>
        <fullName evidence="1">Zinc knuckle CX2CX4HX4C domain-containing protein</fullName>
    </recommendedName>
</protein>
<dbReference type="PANTHER" id="PTHR31286:SF167">
    <property type="entry name" value="OS09G0268800 PROTEIN"/>
    <property type="match status" value="1"/>
</dbReference>
<sequence>MGDSIIFFKFEDEYDFDRVIEHKPWTYDKHLVVFEREVDIVPVFALEFKYTTFWIQIHDLLIHCLNPETWDSIGNSLGTLLHMTDLEEEGGKGNYLKVRVRVDISKPLSRVRKIWSEGKFIGWAALRYERLLNFCYGCGLVSHDD</sequence>
<name>A0AAW0IM51_QUESU</name>
<dbReference type="InterPro" id="IPR040256">
    <property type="entry name" value="At4g02000-like"/>
</dbReference>
<reference evidence="2 3" key="1">
    <citation type="journal article" date="2018" name="Sci. Data">
        <title>The draft genome sequence of cork oak.</title>
        <authorList>
            <person name="Ramos A.M."/>
            <person name="Usie A."/>
            <person name="Barbosa P."/>
            <person name="Barros P.M."/>
            <person name="Capote T."/>
            <person name="Chaves I."/>
            <person name="Simoes F."/>
            <person name="Abreu I."/>
            <person name="Carrasquinho I."/>
            <person name="Faro C."/>
            <person name="Guimaraes J.B."/>
            <person name="Mendonca D."/>
            <person name="Nobrega F."/>
            <person name="Rodrigues L."/>
            <person name="Saibo N.J.M."/>
            <person name="Varela M.C."/>
            <person name="Egas C."/>
            <person name="Matos J."/>
            <person name="Miguel C.M."/>
            <person name="Oliveira M.M."/>
            <person name="Ricardo C.P."/>
            <person name="Goncalves S."/>
        </authorList>
    </citation>
    <scope>NUCLEOTIDE SEQUENCE [LARGE SCALE GENOMIC DNA]</scope>
    <source>
        <strain evidence="3">cv. HL8</strain>
    </source>
</reference>
<evidence type="ECO:0000259" key="1">
    <source>
        <dbReference type="Pfam" id="PF14392"/>
    </source>
</evidence>
<evidence type="ECO:0000313" key="3">
    <source>
        <dbReference type="Proteomes" id="UP000237347"/>
    </source>
</evidence>
<evidence type="ECO:0000313" key="2">
    <source>
        <dbReference type="EMBL" id="KAK7815409.1"/>
    </source>
</evidence>
<comment type="caution">
    <text evidence="2">The sequence shown here is derived from an EMBL/GenBank/DDBJ whole genome shotgun (WGS) entry which is preliminary data.</text>
</comment>
<organism evidence="2 3">
    <name type="scientific">Quercus suber</name>
    <name type="common">Cork oak</name>
    <dbReference type="NCBI Taxonomy" id="58331"/>
    <lineage>
        <taxon>Eukaryota</taxon>
        <taxon>Viridiplantae</taxon>
        <taxon>Streptophyta</taxon>
        <taxon>Embryophyta</taxon>
        <taxon>Tracheophyta</taxon>
        <taxon>Spermatophyta</taxon>
        <taxon>Magnoliopsida</taxon>
        <taxon>eudicotyledons</taxon>
        <taxon>Gunneridae</taxon>
        <taxon>Pentapetalae</taxon>
        <taxon>rosids</taxon>
        <taxon>fabids</taxon>
        <taxon>Fagales</taxon>
        <taxon>Fagaceae</taxon>
        <taxon>Quercus</taxon>
    </lineage>
</organism>
<keyword evidence="3" id="KW-1185">Reference proteome</keyword>
<accession>A0AAW0IM51</accession>
<gene>
    <name evidence="2" type="ORF">CFP56_001602</name>
</gene>
<dbReference type="Pfam" id="PF14392">
    <property type="entry name" value="zf-CCHC_4"/>
    <property type="match status" value="1"/>
</dbReference>
<dbReference type="PANTHER" id="PTHR31286">
    <property type="entry name" value="GLYCINE-RICH CELL WALL STRUCTURAL PROTEIN 1.8-LIKE"/>
    <property type="match status" value="1"/>
</dbReference>
<dbReference type="InterPro" id="IPR025836">
    <property type="entry name" value="Zn_knuckle_CX2CX4HX4C"/>
</dbReference>